<feature type="region of interest" description="Disordered" evidence="1">
    <location>
        <begin position="441"/>
        <end position="480"/>
    </location>
</feature>
<feature type="compositionally biased region" description="Polar residues" evidence="1">
    <location>
        <begin position="469"/>
        <end position="479"/>
    </location>
</feature>
<sequence length="581" mass="62558">MLSLGNMDDVADDDDVKKDPSVSSRSARSKLETQVYLEDLPTPCPPTRSKGKTPTKPSSSGTTVKSRSKSDAKKKALTDNCHLQVEVSMDPVSKVLTKSVSLSASSPKKSVSQKSDVKDGSATPPESGRTARSAPTTVEPLPVKTSRSSKASKPSKASTTTSSKPKGKAKSTGPLFFSSDEDIPVSPGIPPTPVSTASSDLAALLGDAAVQSSSPELDLEAPVSRLPESSGSTASAILVEPEEPSLRIMQPHLMEAHLITLGAYLDLPQLGFYRVIVPISFPLDNFDPPGYHSFDEITKLFRVDSLTYAPSFTCLVIVASLIDLYCSSLLEYFKWTSYGCYVNMGRIAPSILSLEGKTARIGDSPAVCMTVGLVTECNLFHPVTQSGFGGQGGKWVRRIRIMPLHQWFCRESTSWGLLFDLEYLETTCLLERGVSFPTRVEDQTGHGNMNSKYNGGGSNFSPAKRGQWRTPTKNLTSGTVAPGQGYPTSLGFRDEVPVYDGRSSAGNHFLFRASDFASLKSLPRFTSTCDLDAFSLVSVGYTLSVWSGYTNEPRVTPNVMFVIVLGSAPRKETLTAQGLLQ</sequence>
<proteinExistence type="predicted"/>
<name>A0AA39IXQ5_9AGAR</name>
<feature type="compositionally biased region" description="Basic and acidic residues" evidence="1">
    <location>
        <begin position="68"/>
        <end position="77"/>
    </location>
</feature>
<feature type="compositionally biased region" description="Low complexity" evidence="1">
    <location>
        <begin position="52"/>
        <end position="65"/>
    </location>
</feature>
<reference evidence="2" key="1">
    <citation type="submission" date="2023-06" db="EMBL/GenBank/DDBJ databases">
        <authorList>
            <consortium name="Lawrence Berkeley National Laboratory"/>
            <person name="Ahrendt S."/>
            <person name="Sahu N."/>
            <person name="Indic B."/>
            <person name="Wong-Bajracharya J."/>
            <person name="Merenyi Z."/>
            <person name="Ke H.-M."/>
            <person name="Monk M."/>
            <person name="Kocsube S."/>
            <person name="Drula E."/>
            <person name="Lipzen A."/>
            <person name="Balint B."/>
            <person name="Henrissat B."/>
            <person name="Andreopoulos B."/>
            <person name="Martin F.M."/>
            <person name="Harder C.B."/>
            <person name="Rigling D."/>
            <person name="Ford K.L."/>
            <person name="Foster G.D."/>
            <person name="Pangilinan J."/>
            <person name="Papanicolaou A."/>
            <person name="Barry K."/>
            <person name="LaButti K."/>
            <person name="Viragh M."/>
            <person name="Koriabine M."/>
            <person name="Yan M."/>
            <person name="Riley R."/>
            <person name="Champramary S."/>
            <person name="Plett K.L."/>
            <person name="Tsai I.J."/>
            <person name="Slot J."/>
            <person name="Sipos G."/>
            <person name="Plett J."/>
            <person name="Nagy L.G."/>
            <person name="Grigoriev I.V."/>
        </authorList>
    </citation>
    <scope>NUCLEOTIDE SEQUENCE</scope>
    <source>
        <strain evidence="2">FPL87.14</strain>
    </source>
</reference>
<comment type="caution">
    <text evidence="2">The sequence shown here is derived from an EMBL/GenBank/DDBJ whole genome shotgun (WGS) entry which is preliminary data.</text>
</comment>
<keyword evidence="3" id="KW-1185">Reference proteome</keyword>
<evidence type="ECO:0000313" key="3">
    <source>
        <dbReference type="Proteomes" id="UP001175226"/>
    </source>
</evidence>
<feature type="compositionally biased region" description="Low complexity" evidence="1">
    <location>
        <begin position="144"/>
        <end position="174"/>
    </location>
</feature>
<dbReference type="EMBL" id="JAUEPT010000094">
    <property type="protein sequence ID" value="KAK0432412.1"/>
    <property type="molecule type" value="Genomic_DNA"/>
</dbReference>
<accession>A0AA39IXQ5</accession>
<feature type="compositionally biased region" description="Low complexity" evidence="1">
    <location>
        <begin position="92"/>
        <end position="114"/>
    </location>
</feature>
<organism evidence="2 3">
    <name type="scientific">Armillaria borealis</name>
    <dbReference type="NCBI Taxonomy" id="47425"/>
    <lineage>
        <taxon>Eukaryota</taxon>
        <taxon>Fungi</taxon>
        <taxon>Dikarya</taxon>
        <taxon>Basidiomycota</taxon>
        <taxon>Agaricomycotina</taxon>
        <taxon>Agaricomycetes</taxon>
        <taxon>Agaricomycetidae</taxon>
        <taxon>Agaricales</taxon>
        <taxon>Marasmiineae</taxon>
        <taxon>Physalacriaceae</taxon>
        <taxon>Armillaria</taxon>
    </lineage>
</organism>
<dbReference type="Proteomes" id="UP001175226">
    <property type="component" value="Unassembled WGS sequence"/>
</dbReference>
<evidence type="ECO:0000313" key="2">
    <source>
        <dbReference type="EMBL" id="KAK0432412.1"/>
    </source>
</evidence>
<feature type="region of interest" description="Disordered" evidence="1">
    <location>
        <begin position="1"/>
        <end position="197"/>
    </location>
</feature>
<protein>
    <submittedName>
        <fullName evidence="2">Uncharacterized protein</fullName>
    </submittedName>
</protein>
<evidence type="ECO:0000256" key="1">
    <source>
        <dbReference type="SAM" id="MobiDB-lite"/>
    </source>
</evidence>
<dbReference type="AlphaFoldDB" id="A0AA39IXQ5"/>
<gene>
    <name evidence="2" type="ORF">EV421DRAFT_1848876</name>
</gene>